<evidence type="ECO:0000313" key="1">
    <source>
        <dbReference type="EMBL" id="SDF04503.1"/>
    </source>
</evidence>
<gene>
    <name evidence="1" type="ORF">SAMN04488105_111191</name>
</gene>
<name>A0A1G7HVX0_9RHOB</name>
<dbReference type="EMBL" id="FNAV01000011">
    <property type="protein sequence ID" value="SDF04503.1"/>
    <property type="molecule type" value="Genomic_DNA"/>
</dbReference>
<dbReference type="Proteomes" id="UP000198994">
    <property type="component" value="Unassembled WGS sequence"/>
</dbReference>
<protein>
    <submittedName>
        <fullName evidence="1">Uncharacterized protein</fullName>
    </submittedName>
</protein>
<evidence type="ECO:0000313" key="2">
    <source>
        <dbReference type="Proteomes" id="UP000198994"/>
    </source>
</evidence>
<keyword evidence="2" id="KW-1185">Reference proteome</keyword>
<sequence>MLNFLKKRNALSPKIVAPATVGIRPSGQMPAVEPSTPEELTYWHAEDELARLAALARDGQC</sequence>
<organism evidence="1 2">
    <name type="scientific">Salipiger thiooxidans</name>
    <dbReference type="NCBI Taxonomy" id="282683"/>
    <lineage>
        <taxon>Bacteria</taxon>
        <taxon>Pseudomonadati</taxon>
        <taxon>Pseudomonadota</taxon>
        <taxon>Alphaproteobacteria</taxon>
        <taxon>Rhodobacterales</taxon>
        <taxon>Roseobacteraceae</taxon>
        <taxon>Salipiger</taxon>
    </lineage>
</organism>
<reference evidence="2" key="1">
    <citation type="submission" date="2016-10" db="EMBL/GenBank/DDBJ databases">
        <authorList>
            <person name="Varghese N."/>
            <person name="Submissions S."/>
        </authorList>
    </citation>
    <scope>NUCLEOTIDE SEQUENCE [LARGE SCALE GENOMIC DNA]</scope>
    <source>
        <strain evidence="2">DSM 10146</strain>
    </source>
</reference>
<accession>A0A1G7HVX0</accession>
<dbReference type="AlphaFoldDB" id="A0A1G7HVX0"/>
<dbReference type="RefSeq" id="WP_089961602.1">
    <property type="nucleotide sequence ID" value="NZ_FNAV01000011.1"/>
</dbReference>
<proteinExistence type="predicted"/>